<sequence>MTLRIEIAATTYMTDTAKISTLIVDDEPVARAGMRHMLAEVEWISCIGEAANGPAAIEAIDRLKPELVFLDIHMPGLLGTDVLRQIRHQPLVVFTTAYAQHAVTAFELGALDYLLKPFGEERLRATLDRIRTAFGEPRISSLDRFGEAMSHAPMSRLFVRSGRSIMPIAVDEIVWFEAVGDYIAAHTNDTQHLLHLSLNQLEARLDAKRFMRIHRTHIVNLDHVVAFRRDANGSISAELKNGKYLAVSRAKARDLRGIAR</sequence>
<feature type="domain" description="Response regulatory" evidence="3">
    <location>
        <begin position="20"/>
        <end position="131"/>
    </location>
</feature>
<dbReference type="SUPFAM" id="SSF52172">
    <property type="entry name" value="CheY-like"/>
    <property type="match status" value="1"/>
</dbReference>
<dbReference type="Pfam" id="PF00072">
    <property type="entry name" value="Response_reg"/>
    <property type="match status" value="1"/>
</dbReference>
<dbReference type="SMART" id="SM00850">
    <property type="entry name" value="LytTR"/>
    <property type="match status" value="1"/>
</dbReference>
<dbReference type="PANTHER" id="PTHR37299">
    <property type="entry name" value="TRANSCRIPTIONAL REGULATOR-RELATED"/>
    <property type="match status" value="1"/>
</dbReference>
<dbReference type="EMBL" id="CP035704">
    <property type="protein sequence ID" value="QBB70063.1"/>
    <property type="molecule type" value="Genomic_DNA"/>
</dbReference>
<dbReference type="PROSITE" id="PS50110">
    <property type="entry name" value="RESPONSE_REGULATORY"/>
    <property type="match status" value="1"/>
</dbReference>
<dbReference type="InterPro" id="IPR011006">
    <property type="entry name" value="CheY-like_superfamily"/>
</dbReference>
<proteinExistence type="predicted"/>
<accession>A0A411HHT9</accession>
<keyword evidence="2" id="KW-0597">Phosphoprotein</keyword>
<dbReference type="SMART" id="SM00448">
    <property type="entry name" value="REC"/>
    <property type="match status" value="1"/>
</dbReference>
<evidence type="ECO:0000259" key="4">
    <source>
        <dbReference type="PROSITE" id="PS50930"/>
    </source>
</evidence>
<dbReference type="KEGG" id="xbc:ELE36_06620"/>
<dbReference type="Proteomes" id="UP000291562">
    <property type="component" value="Chromosome"/>
</dbReference>
<evidence type="ECO:0000256" key="2">
    <source>
        <dbReference type="PROSITE-ProRule" id="PRU00169"/>
    </source>
</evidence>
<dbReference type="InterPro" id="IPR007492">
    <property type="entry name" value="LytTR_DNA-bd_dom"/>
</dbReference>
<organism evidence="5 6">
    <name type="scientific">Pseudolysobacter antarcticus</name>
    <dbReference type="NCBI Taxonomy" id="2511995"/>
    <lineage>
        <taxon>Bacteria</taxon>
        <taxon>Pseudomonadati</taxon>
        <taxon>Pseudomonadota</taxon>
        <taxon>Gammaproteobacteria</taxon>
        <taxon>Lysobacterales</taxon>
        <taxon>Rhodanobacteraceae</taxon>
        <taxon>Pseudolysobacter</taxon>
    </lineage>
</organism>
<dbReference type="OrthoDB" id="236568at2"/>
<dbReference type="Gene3D" id="2.40.50.1020">
    <property type="entry name" value="LytTr DNA-binding domain"/>
    <property type="match status" value="1"/>
</dbReference>
<evidence type="ECO:0000313" key="5">
    <source>
        <dbReference type="EMBL" id="QBB70063.1"/>
    </source>
</evidence>
<dbReference type="GO" id="GO:0000156">
    <property type="term" value="F:phosphorelay response regulator activity"/>
    <property type="evidence" value="ECO:0007669"/>
    <property type="project" value="InterPro"/>
</dbReference>
<gene>
    <name evidence="5" type="ORF">ELE36_06620</name>
</gene>
<dbReference type="Pfam" id="PF04397">
    <property type="entry name" value="LytTR"/>
    <property type="match status" value="1"/>
</dbReference>
<dbReference type="Gene3D" id="3.40.50.2300">
    <property type="match status" value="1"/>
</dbReference>
<dbReference type="GO" id="GO:0003677">
    <property type="term" value="F:DNA binding"/>
    <property type="evidence" value="ECO:0007669"/>
    <property type="project" value="InterPro"/>
</dbReference>
<feature type="domain" description="HTH LytTR-type" evidence="4">
    <location>
        <begin position="157"/>
        <end position="260"/>
    </location>
</feature>
<dbReference type="PANTHER" id="PTHR37299:SF1">
    <property type="entry name" value="STAGE 0 SPORULATION PROTEIN A HOMOLOG"/>
    <property type="match status" value="1"/>
</dbReference>
<protein>
    <submittedName>
        <fullName evidence="5">Response regulator transcription factor</fullName>
    </submittedName>
</protein>
<feature type="modified residue" description="4-aspartylphosphate" evidence="2">
    <location>
        <position position="71"/>
    </location>
</feature>
<evidence type="ECO:0000259" key="3">
    <source>
        <dbReference type="PROSITE" id="PS50110"/>
    </source>
</evidence>
<keyword evidence="1" id="KW-0902">Two-component regulatory system</keyword>
<keyword evidence="6" id="KW-1185">Reference proteome</keyword>
<dbReference type="PROSITE" id="PS50930">
    <property type="entry name" value="HTH_LYTTR"/>
    <property type="match status" value="1"/>
</dbReference>
<name>A0A411HHT9_9GAMM</name>
<dbReference type="InterPro" id="IPR046947">
    <property type="entry name" value="LytR-like"/>
</dbReference>
<reference evidence="5 6" key="1">
    <citation type="submission" date="2019-01" db="EMBL/GenBank/DDBJ databases">
        <title>Pseudolysobacter antarctica gen. nov., sp. nov., isolated from Fildes Peninsula, Antarctica.</title>
        <authorList>
            <person name="Wei Z."/>
            <person name="Peng F."/>
        </authorList>
    </citation>
    <scope>NUCLEOTIDE SEQUENCE [LARGE SCALE GENOMIC DNA]</scope>
    <source>
        <strain evidence="5 6">AQ6-296</strain>
    </source>
</reference>
<dbReference type="AlphaFoldDB" id="A0A411HHT9"/>
<dbReference type="InterPro" id="IPR001789">
    <property type="entry name" value="Sig_transdc_resp-reg_receiver"/>
</dbReference>
<evidence type="ECO:0000256" key="1">
    <source>
        <dbReference type="ARBA" id="ARBA00023012"/>
    </source>
</evidence>
<evidence type="ECO:0000313" key="6">
    <source>
        <dbReference type="Proteomes" id="UP000291562"/>
    </source>
</evidence>